<keyword evidence="3" id="KW-0804">Transcription</keyword>
<dbReference type="InterPro" id="IPR001034">
    <property type="entry name" value="DeoR_HTH"/>
</dbReference>
<keyword evidence="2" id="KW-0238">DNA-binding</keyword>
<dbReference type="InterPro" id="IPR036390">
    <property type="entry name" value="WH_DNA-bd_sf"/>
</dbReference>
<dbReference type="PRINTS" id="PR00037">
    <property type="entry name" value="HTHLACR"/>
</dbReference>
<accession>A0A1I3UGA1</accession>
<dbReference type="OrthoDB" id="9797223at2"/>
<dbReference type="Pfam" id="PF08220">
    <property type="entry name" value="HTH_DeoR"/>
    <property type="match status" value="1"/>
</dbReference>
<dbReference type="PROSITE" id="PS00894">
    <property type="entry name" value="HTH_DEOR_1"/>
    <property type="match status" value="1"/>
</dbReference>
<gene>
    <name evidence="5" type="ORF">SAMN05444682_114102</name>
</gene>
<dbReference type="PROSITE" id="PS51000">
    <property type="entry name" value="HTH_DEOR_2"/>
    <property type="match status" value="1"/>
</dbReference>
<evidence type="ECO:0000256" key="2">
    <source>
        <dbReference type="ARBA" id="ARBA00023125"/>
    </source>
</evidence>
<evidence type="ECO:0000256" key="1">
    <source>
        <dbReference type="ARBA" id="ARBA00023015"/>
    </source>
</evidence>
<evidence type="ECO:0000256" key="3">
    <source>
        <dbReference type="ARBA" id="ARBA00023163"/>
    </source>
</evidence>
<dbReference type="GO" id="GO:0003700">
    <property type="term" value="F:DNA-binding transcription factor activity"/>
    <property type="evidence" value="ECO:0007669"/>
    <property type="project" value="InterPro"/>
</dbReference>
<name>A0A1I3UGA1_9SPHI</name>
<dbReference type="Pfam" id="PF00455">
    <property type="entry name" value="DeoRC"/>
    <property type="match status" value="1"/>
</dbReference>
<dbReference type="RefSeq" id="WP_090631633.1">
    <property type="nucleotide sequence ID" value="NZ_FOQO01000014.1"/>
</dbReference>
<dbReference type="GO" id="GO:0003677">
    <property type="term" value="F:DNA binding"/>
    <property type="evidence" value="ECO:0007669"/>
    <property type="project" value="UniProtKB-KW"/>
</dbReference>
<dbReference type="SMART" id="SM01134">
    <property type="entry name" value="DeoRC"/>
    <property type="match status" value="1"/>
</dbReference>
<keyword evidence="6" id="KW-1185">Reference proteome</keyword>
<keyword evidence="1" id="KW-0805">Transcription regulation</keyword>
<dbReference type="Gene3D" id="1.10.10.10">
    <property type="entry name" value="Winged helix-like DNA-binding domain superfamily/Winged helix DNA-binding domain"/>
    <property type="match status" value="1"/>
</dbReference>
<dbReference type="AlphaFoldDB" id="A0A1I3UGA1"/>
<evidence type="ECO:0000259" key="4">
    <source>
        <dbReference type="PROSITE" id="PS51000"/>
    </source>
</evidence>
<reference evidence="5 6" key="1">
    <citation type="submission" date="2016-10" db="EMBL/GenBank/DDBJ databases">
        <authorList>
            <person name="de Groot N.N."/>
        </authorList>
    </citation>
    <scope>NUCLEOTIDE SEQUENCE [LARGE SCALE GENOMIC DNA]</scope>
    <source>
        <strain evidence="5 6">RK1</strain>
    </source>
</reference>
<dbReference type="InterPro" id="IPR037171">
    <property type="entry name" value="NagB/RpiA_transferase-like"/>
</dbReference>
<dbReference type="InterPro" id="IPR036388">
    <property type="entry name" value="WH-like_DNA-bd_sf"/>
</dbReference>
<dbReference type="SMART" id="SM00420">
    <property type="entry name" value="HTH_DEOR"/>
    <property type="match status" value="1"/>
</dbReference>
<sequence length="249" mass="27727">MLREERFEFILKQLTQEKMLTYDTLSAALNVSGDTVRRDIDILHNNGLLSKVRGGAVLRARNPLTFQDRSVHLQKEKDIIALKAQQFIKNGQTVFMDGGTTNCAIAACFPSDIRLQVITNNLALVPIIERYRHSKLIVLGGTYDADLAATIGAVACNEVARYIADVYLMGTCAIDRRLGLSAAVQGDAEVKRAMLRAARKTVALANHERFRRSEAFRVCALDDLAVLITDMPSDQEDLDSFRNMEIQLV</sequence>
<organism evidence="5 6">
    <name type="scientific">Parapedobacter indicus</name>
    <dbReference type="NCBI Taxonomy" id="1477437"/>
    <lineage>
        <taxon>Bacteria</taxon>
        <taxon>Pseudomonadati</taxon>
        <taxon>Bacteroidota</taxon>
        <taxon>Sphingobacteriia</taxon>
        <taxon>Sphingobacteriales</taxon>
        <taxon>Sphingobacteriaceae</taxon>
        <taxon>Parapedobacter</taxon>
    </lineage>
</organism>
<dbReference type="STRING" id="1477437.SAMN05444682_114102"/>
<dbReference type="InterPro" id="IPR014036">
    <property type="entry name" value="DeoR-like_C"/>
</dbReference>
<protein>
    <submittedName>
        <fullName evidence="5">Transcriptional regulator, DeoR family</fullName>
    </submittedName>
</protein>
<evidence type="ECO:0000313" key="6">
    <source>
        <dbReference type="Proteomes" id="UP000198670"/>
    </source>
</evidence>
<dbReference type="EMBL" id="FOQO01000014">
    <property type="protein sequence ID" value="SFJ80896.1"/>
    <property type="molecule type" value="Genomic_DNA"/>
</dbReference>
<proteinExistence type="predicted"/>
<dbReference type="Proteomes" id="UP000198670">
    <property type="component" value="Unassembled WGS sequence"/>
</dbReference>
<dbReference type="InterPro" id="IPR018356">
    <property type="entry name" value="Tscrpt_reg_HTH_DeoR_CS"/>
</dbReference>
<evidence type="ECO:0000313" key="5">
    <source>
        <dbReference type="EMBL" id="SFJ80896.1"/>
    </source>
</evidence>
<dbReference type="SUPFAM" id="SSF100950">
    <property type="entry name" value="NagB/RpiA/CoA transferase-like"/>
    <property type="match status" value="1"/>
</dbReference>
<dbReference type="PANTHER" id="PTHR30363">
    <property type="entry name" value="HTH-TYPE TRANSCRIPTIONAL REGULATOR SRLR-RELATED"/>
    <property type="match status" value="1"/>
</dbReference>
<dbReference type="SUPFAM" id="SSF46785">
    <property type="entry name" value="Winged helix' DNA-binding domain"/>
    <property type="match status" value="1"/>
</dbReference>
<feature type="domain" description="HTH deoR-type" evidence="4">
    <location>
        <begin position="3"/>
        <end position="58"/>
    </location>
</feature>
<dbReference type="InterPro" id="IPR050313">
    <property type="entry name" value="Carb_Metab_HTH_regulators"/>
</dbReference>
<dbReference type="PANTHER" id="PTHR30363:SF44">
    <property type="entry name" value="AGA OPERON TRANSCRIPTIONAL REPRESSOR-RELATED"/>
    <property type="match status" value="1"/>
</dbReference>